<comment type="similarity">
    <text evidence="1">Belongs to the carbohydrate esterase 15 (CE15) family.</text>
</comment>
<evidence type="ECO:0000256" key="6">
    <source>
        <dbReference type="ARBA" id="ARBA00024511"/>
    </source>
</evidence>
<feature type="signal peptide" evidence="8">
    <location>
        <begin position="1"/>
        <end position="20"/>
    </location>
</feature>
<evidence type="ECO:0000256" key="2">
    <source>
        <dbReference type="ARBA" id="ARBA00022487"/>
    </source>
</evidence>
<dbReference type="GO" id="GO:0052689">
    <property type="term" value="F:carboxylic ester hydrolase activity"/>
    <property type="evidence" value="ECO:0007669"/>
    <property type="project" value="UniProtKB-KW"/>
</dbReference>
<evidence type="ECO:0000313" key="10">
    <source>
        <dbReference type="EMBL" id="KAK3385372.1"/>
    </source>
</evidence>
<dbReference type="AlphaFoldDB" id="A0AAE0TZM5"/>
<protein>
    <recommendedName>
        <fullName evidence="7">(4-O-methyl)-D-glucuronate--lignin esterase</fullName>
        <ecNumber evidence="7">3.1.1.117</ecNumber>
    </recommendedName>
</protein>
<evidence type="ECO:0000313" key="11">
    <source>
        <dbReference type="Proteomes" id="UP001285441"/>
    </source>
</evidence>
<keyword evidence="11" id="KW-1185">Reference proteome</keyword>
<keyword evidence="2" id="KW-0719">Serine esterase</keyword>
<keyword evidence="5" id="KW-0439">Lignin degradation</keyword>
<organism evidence="10 11">
    <name type="scientific">Podospora didyma</name>
    <dbReference type="NCBI Taxonomy" id="330526"/>
    <lineage>
        <taxon>Eukaryota</taxon>
        <taxon>Fungi</taxon>
        <taxon>Dikarya</taxon>
        <taxon>Ascomycota</taxon>
        <taxon>Pezizomycotina</taxon>
        <taxon>Sordariomycetes</taxon>
        <taxon>Sordariomycetidae</taxon>
        <taxon>Sordariales</taxon>
        <taxon>Podosporaceae</taxon>
        <taxon>Podospora</taxon>
    </lineage>
</organism>
<evidence type="ECO:0000256" key="7">
    <source>
        <dbReference type="ARBA" id="ARBA00026105"/>
    </source>
</evidence>
<proteinExistence type="inferred from homology"/>
<evidence type="ECO:0000256" key="8">
    <source>
        <dbReference type="SAM" id="SignalP"/>
    </source>
</evidence>
<accession>A0AAE0TZM5</accession>
<feature type="domain" description="4-O-methyl-glucuronoyl methylesterase-like" evidence="9">
    <location>
        <begin position="99"/>
        <end position="342"/>
    </location>
</feature>
<evidence type="ECO:0000256" key="4">
    <source>
        <dbReference type="ARBA" id="ARBA00022801"/>
    </source>
</evidence>
<dbReference type="SUPFAM" id="SSF53474">
    <property type="entry name" value="alpha/beta-Hydrolases"/>
    <property type="match status" value="1"/>
</dbReference>
<dbReference type="EMBL" id="JAULSW010000004">
    <property type="protein sequence ID" value="KAK3385372.1"/>
    <property type="molecule type" value="Genomic_DNA"/>
</dbReference>
<evidence type="ECO:0000259" key="9">
    <source>
        <dbReference type="Pfam" id="PF22244"/>
    </source>
</evidence>
<feature type="chain" id="PRO_5042149184" description="(4-O-methyl)-D-glucuronate--lignin esterase" evidence="8">
    <location>
        <begin position="21"/>
        <end position="409"/>
    </location>
</feature>
<evidence type="ECO:0000256" key="3">
    <source>
        <dbReference type="ARBA" id="ARBA00022729"/>
    </source>
</evidence>
<keyword evidence="4" id="KW-0378">Hydrolase</keyword>
<dbReference type="InterPro" id="IPR029058">
    <property type="entry name" value="AB_hydrolase_fold"/>
</dbReference>
<keyword evidence="3 8" id="KW-0732">Signal</keyword>
<dbReference type="GO" id="GO:0046274">
    <property type="term" value="P:lignin catabolic process"/>
    <property type="evidence" value="ECO:0007669"/>
    <property type="project" value="UniProtKB-KW"/>
</dbReference>
<dbReference type="InterPro" id="IPR054579">
    <property type="entry name" value="GCE-like_dom"/>
</dbReference>
<dbReference type="Proteomes" id="UP001285441">
    <property type="component" value="Unassembled WGS sequence"/>
</dbReference>
<evidence type="ECO:0000256" key="1">
    <source>
        <dbReference type="ARBA" id="ARBA00010092"/>
    </source>
</evidence>
<sequence length="409" mass="43296">MFSSHLVSLLYGLYALPALATVTTRADGCNLPANYSTIDTRSLPNPWRFSDGRPVTTAADFSCRQAEMSQILQRFELGDFPPPPDALTATLNGTTMKLSIQVGNHTKLVTATITPPANGEIPTGGSPAFVALGGLSIPLHPSVGKIIFANDACAEQSGQSSRGKGWFFDLHGGRSHSAGALLAWAWCAGRIIDGLEQLGASQTGIDHQKLGVSGCSRNGKGALVVGAFERRFALTVPQESGAGGTACWRILDDEASKAPRRFEPGMGGPPTAESVVADSVWFSRRWEAYARKVGVVPADHHFLAAMIAPRGLLVLENNIDWLSPVGTTGCMKAARAIYGELGVKMNMGFSLMGGHGHCQFPNATAADLESFVDRFLLGTVGRANDVEVSPVAVSSSWWSSWSAAPNITL</sequence>
<reference evidence="10" key="2">
    <citation type="submission" date="2023-06" db="EMBL/GenBank/DDBJ databases">
        <authorList>
            <consortium name="Lawrence Berkeley National Laboratory"/>
            <person name="Haridas S."/>
            <person name="Hensen N."/>
            <person name="Bonometti L."/>
            <person name="Westerberg I."/>
            <person name="Brannstrom I.O."/>
            <person name="Guillou S."/>
            <person name="Cros-Aarteil S."/>
            <person name="Calhoun S."/>
            <person name="Kuo A."/>
            <person name="Mondo S."/>
            <person name="Pangilinan J."/>
            <person name="Riley R."/>
            <person name="LaButti K."/>
            <person name="Andreopoulos B."/>
            <person name="Lipzen A."/>
            <person name="Chen C."/>
            <person name="Yanf M."/>
            <person name="Daum C."/>
            <person name="Ng V."/>
            <person name="Clum A."/>
            <person name="Steindorff A."/>
            <person name="Ohm R."/>
            <person name="Martin F."/>
            <person name="Silar P."/>
            <person name="Natvig D."/>
            <person name="Lalanne C."/>
            <person name="Gautier V."/>
            <person name="Ament-velasquez S.L."/>
            <person name="Kruys A."/>
            <person name="Hutchinson M.I."/>
            <person name="Powell A.J."/>
            <person name="Barry K."/>
            <person name="Miller A.N."/>
            <person name="Grigoriev I.V."/>
            <person name="Debuchy R."/>
            <person name="Gladieux P."/>
            <person name="Thoren M.H."/>
            <person name="Johannesson H."/>
        </authorList>
    </citation>
    <scope>NUCLEOTIDE SEQUENCE</scope>
    <source>
        <strain evidence="10">CBS 232.78</strain>
    </source>
</reference>
<gene>
    <name evidence="10" type="ORF">B0H63DRAFT_433090</name>
</gene>
<evidence type="ECO:0000256" key="5">
    <source>
        <dbReference type="ARBA" id="ARBA00023185"/>
    </source>
</evidence>
<dbReference type="Pfam" id="PF22244">
    <property type="entry name" value="GCE_fung"/>
    <property type="match status" value="1"/>
</dbReference>
<comment type="caution">
    <text evidence="10">The sequence shown here is derived from an EMBL/GenBank/DDBJ whole genome shotgun (WGS) entry which is preliminary data.</text>
</comment>
<comment type="catalytic activity">
    <reaction evidence="6">
        <text>a 4-O-methyl-alpha-D-glucuronosyl ester derivative + H2O = 4-O-methyl-alpha-D-glucuronate derivative + an alcohol + H(+)</text>
        <dbReference type="Rhea" id="RHEA:67452"/>
        <dbReference type="ChEBI" id="CHEBI:15377"/>
        <dbReference type="ChEBI" id="CHEBI:15378"/>
        <dbReference type="ChEBI" id="CHEBI:30879"/>
        <dbReference type="ChEBI" id="CHEBI:171667"/>
        <dbReference type="ChEBI" id="CHEBI:171668"/>
        <dbReference type="EC" id="3.1.1.117"/>
    </reaction>
    <physiologicalReaction direction="left-to-right" evidence="6">
        <dbReference type="Rhea" id="RHEA:67453"/>
    </physiologicalReaction>
</comment>
<dbReference type="Gene3D" id="3.40.50.1820">
    <property type="entry name" value="alpha/beta hydrolase"/>
    <property type="match status" value="1"/>
</dbReference>
<name>A0AAE0TZM5_9PEZI</name>
<reference evidence="10" key="1">
    <citation type="journal article" date="2023" name="Mol. Phylogenet. Evol.">
        <title>Genome-scale phylogeny and comparative genomics of the fungal order Sordariales.</title>
        <authorList>
            <person name="Hensen N."/>
            <person name="Bonometti L."/>
            <person name="Westerberg I."/>
            <person name="Brannstrom I.O."/>
            <person name="Guillou S."/>
            <person name="Cros-Aarteil S."/>
            <person name="Calhoun S."/>
            <person name="Haridas S."/>
            <person name="Kuo A."/>
            <person name="Mondo S."/>
            <person name="Pangilinan J."/>
            <person name="Riley R."/>
            <person name="LaButti K."/>
            <person name="Andreopoulos B."/>
            <person name="Lipzen A."/>
            <person name="Chen C."/>
            <person name="Yan M."/>
            <person name="Daum C."/>
            <person name="Ng V."/>
            <person name="Clum A."/>
            <person name="Steindorff A."/>
            <person name="Ohm R.A."/>
            <person name="Martin F."/>
            <person name="Silar P."/>
            <person name="Natvig D.O."/>
            <person name="Lalanne C."/>
            <person name="Gautier V."/>
            <person name="Ament-Velasquez S.L."/>
            <person name="Kruys A."/>
            <person name="Hutchinson M.I."/>
            <person name="Powell A.J."/>
            <person name="Barry K."/>
            <person name="Miller A.N."/>
            <person name="Grigoriev I.V."/>
            <person name="Debuchy R."/>
            <person name="Gladieux P."/>
            <person name="Hiltunen Thoren M."/>
            <person name="Johannesson H."/>
        </authorList>
    </citation>
    <scope>NUCLEOTIDE SEQUENCE</scope>
    <source>
        <strain evidence="10">CBS 232.78</strain>
    </source>
</reference>
<dbReference type="EC" id="3.1.1.117" evidence="7"/>